<evidence type="ECO:0000313" key="2">
    <source>
        <dbReference type="EMBL" id="CAG8777149.1"/>
    </source>
</evidence>
<name>A0A9N9JEV2_9GLOM</name>
<keyword evidence="3" id="KW-1185">Reference proteome</keyword>
<accession>A0A9N9JEV2</accession>
<protein>
    <submittedName>
        <fullName evidence="2">11929_t:CDS:1</fullName>
    </submittedName>
</protein>
<evidence type="ECO:0000256" key="1">
    <source>
        <dbReference type="SAM" id="Phobius"/>
    </source>
</evidence>
<keyword evidence="1" id="KW-0812">Transmembrane</keyword>
<dbReference type="EMBL" id="CAJVPS010056419">
    <property type="protein sequence ID" value="CAG8777149.1"/>
    <property type="molecule type" value="Genomic_DNA"/>
</dbReference>
<comment type="caution">
    <text evidence="2">The sequence shown here is derived from an EMBL/GenBank/DDBJ whole genome shotgun (WGS) entry which is preliminary data.</text>
</comment>
<reference evidence="2" key="1">
    <citation type="submission" date="2021-06" db="EMBL/GenBank/DDBJ databases">
        <authorList>
            <person name="Kallberg Y."/>
            <person name="Tangrot J."/>
            <person name="Rosling A."/>
        </authorList>
    </citation>
    <scope>NUCLEOTIDE SEQUENCE</scope>
    <source>
        <strain evidence="2">FL130A</strain>
    </source>
</reference>
<proteinExistence type="predicted"/>
<feature type="transmembrane region" description="Helical" evidence="1">
    <location>
        <begin position="20"/>
        <end position="40"/>
    </location>
</feature>
<keyword evidence="1" id="KW-0472">Membrane</keyword>
<sequence length="64" mass="7201">ELHERLELGSILYSSYSSHVIPVSLFWSIYVSLGPVLYFGPVRSFLVDLHVPPGHLPGYMNISN</sequence>
<organism evidence="2 3">
    <name type="scientific">Ambispora leptoticha</name>
    <dbReference type="NCBI Taxonomy" id="144679"/>
    <lineage>
        <taxon>Eukaryota</taxon>
        <taxon>Fungi</taxon>
        <taxon>Fungi incertae sedis</taxon>
        <taxon>Mucoromycota</taxon>
        <taxon>Glomeromycotina</taxon>
        <taxon>Glomeromycetes</taxon>
        <taxon>Archaeosporales</taxon>
        <taxon>Ambisporaceae</taxon>
        <taxon>Ambispora</taxon>
    </lineage>
</organism>
<dbReference type="AlphaFoldDB" id="A0A9N9JEV2"/>
<gene>
    <name evidence="2" type="ORF">ALEPTO_LOCUS14467</name>
</gene>
<evidence type="ECO:0000313" key="3">
    <source>
        <dbReference type="Proteomes" id="UP000789508"/>
    </source>
</evidence>
<keyword evidence="1" id="KW-1133">Transmembrane helix</keyword>
<dbReference type="Proteomes" id="UP000789508">
    <property type="component" value="Unassembled WGS sequence"/>
</dbReference>
<feature type="non-terminal residue" evidence="2">
    <location>
        <position position="64"/>
    </location>
</feature>